<evidence type="ECO:0000256" key="3">
    <source>
        <dbReference type="ARBA" id="ARBA00012050"/>
    </source>
</evidence>
<sequence>MLPTAALLVLAASAAARDNSSCDAFCGRQFRQTAEGGARVVGGQAARHGAWPWVVSLQYFTFHDNRRYHACGGTLLNSQWLLTAAHCFREKKQVYEWRLIFGARDIEYGSNRPVKPPMQERYVERIVIHDRYRPGMEVNDIALLKITPPVLCGRFVGPGCLPQFAAGPPSIPQKCWVIGWGYLRENALRPSPVLQEARVDLLDLDMCNSTQWYGGRIYSTNVCAGYPHGRIDTCQGDSGGPLMCKDSVENAYVVVGVTSWGVGCARAKRPGIYTSTWPYLNWIASKIGYSALKPIQIGPSRPSTPSDATKPPPSTSSSLVRPPIRPPIRPPDHSPDRPPYDSLLRPPIRPPIRPPDHSPDRPPYDSLLRPPIRPPGRPPANPPWYFQPQPLPPSPRPPSGLHPRPPPLNPPPSGHRPPHAPLPPLIGGHPQALSFAKRLEELMEILKGKTFINIRGNYGSRQTPQN</sequence>
<feature type="chain" id="PRO_5029854469" description="Acrosin" evidence="16">
    <location>
        <begin position="17"/>
        <end position="466"/>
    </location>
</feature>
<comment type="subunit">
    <text evidence="13">Heavy chain (catalytic) and a light chain linked by two disulfide bonds. Forms a heterodimer with SERPINA5.</text>
</comment>
<evidence type="ECO:0000256" key="10">
    <source>
        <dbReference type="ARBA" id="ARBA00023157"/>
    </source>
</evidence>
<evidence type="ECO:0000256" key="8">
    <source>
        <dbReference type="ARBA" id="ARBA00022825"/>
    </source>
</evidence>
<dbReference type="EC" id="3.4.21.10" evidence="3"/>
<keyword evidence="9" id="KW-0865">Zymogen</keyword>
<dbReference type="InterPro" id="IPR001314">
    <property type="entry name" value="Peptidase_S1A"/>
</dbReference>
<comment type="similarity">
    <text evidence="12">Belongs to the peptidase S1 family. CLIP subfamily.</text>
</comment>
<keyword evidence="19" id="KW-1185">Reference proteome</keyword>
<accession>A0A7J8J9L4</accession>
<dbReference type="PROSITE" id="PS50240">
    <property type="entry name" value="TRYPSIN_DOM"/>
    <property type="match status" value="1"/>
</dbReference>
<dbReference type="InterPro" id="IPR018114">
    <property type="entry name" value="TRYPSIN_HIS"/>
</dbReference>
<dbReference type="Gene3D" id="2.40.10.10">
    <property type="entry name" value="Trypsin-like serine proteases"/>
    <property type="match status" value="2"/>
</dbReference>
<feature type="compositionally biased region" description="Pro residues" evidence="15">
    <location>
        <begin position="389"/>
        <end position="424"/>
    </location>
</feature>
<protein>
    <recommendedName>
        <fullName evidence="4">Acrosin</fullName>
        <ecNumber evidence="3">3.4.21.10</ecNumber>
    </recommendedName>
</protein>
<dbReference type="PRINTS" id="PR00722">
    <property type="entry name" value="CHYMOTRYPSIN"/>
</dbReference>
<dbReference type="PROSITE" id="PS00134">
    <property type="entry name" value="TRYPSIN_HIS"/>
    <property type="match status" value="1"/>
</dbReference>
<dbReference type="FunFam" id="2.40.10.10:FF:000060">
    <property type="entry name" value="Acrosin"/>
    <property type="match status" value="1"/>
</dbReference>
<evidence type="ECO:0000313" key="19">
    <source>
        <dbReference type="Proteomes" id="UP000593571"/>
    </source>
</evidence>
<feature type="region of interest" description="Disordered" evidence="15">
    <location>
        <begin position="298"/>
        <end position="430"/>
    </location>
</feature>
<dbReference type="InterPro" id="IPR043504">
    <property type="entry name" value="Peptidase_S1_PA_chymotrypsin"/>
</dbReference>
<dbReference type="InterPro" id="IPR033116">
    <property type="entry name" value="TRYPSIN_SER"/>
</dbReference>
<dbReference type="Proteomes" id="UP000593571">
    <property type="component" value="Unassembled WGS sequence"/>
</dbReference>
<keyword evidence="6 16" id="KW-0732">Signal</keyword>
<evidence type="ECO:0000256" key="2">
    <source>
        <dbReference type="ARBA" id="ARBA00003042"/>
    </source>
</evidence>
<keyword evidence="10" id="KW-1015">Disulfide bond</keyword>
<evidence type="ECO:0000256" key="1">
    <source>
        <dbReference type="ARBA" id="ARBA00001656"/>
    </source>
</evidence>
<evidence type="ECO:0000256" key="11">
    <source>
        <dbReference type="ARBA" id="ARBA00023180"/>
    </source>
</evidence>
<feature type="compositionally biased region" description="Pro residues" evidence="15">
    <location>
        <begin position="371"/>
        <end position="382"/>
    </location>
</feature>
<dbReference type="PANTHER" id="PTHR24252:SF8">
    <property type="entry name" value="ACROSIN"/>
    <property type="match status" value="1"/>
</dbReference>
<dbReference type="PANTHER" id="PTHR24252">
    <property type="entry name" value="ACROSIN-RELATED"/>
    <property type="match status" value="1"/>
</dbReference>
<keyword evidence="11" id="KW-0325">Glycoprotein</keyword>
<dbReference type="CDD" id="cd00190">
    <property type="entry name" value="Tryp_SPc"/>
    <property type="match status" value="1"/>
</dbReference>
<evidence type="ECO:0000256" key="5">
    <source>
        <dbReference type="ARBA" id="ARBA00022670"/>
    </source>
</evidence>
<keyword evidence="8 14" id="KW-0720">Serine protease</keyword>
<organism evidence="18 19">
    <name type="scientific">Rousettus aegyptiacus</name>
    <name type="common">Egyptian fruit bat</name>
    <name type="synonym">Pteropus aegyptiacus</name>
    <dbReference type="NCBI Taxonomy" id="9407"/>
    <lineage>
        <taxon>Eukaryota</taxon>
        <taxon>Metazoa</taxon>
        <taxon>Chordata</taxon>
        <taxon>Craniata</taxon>
        <taxon>Vertebrata</taxon>
        <taxon>Euteleostomi</taxon>
        <taxon>Mammalia</taxon>
        <taxon>Eutheria</taxon>
        <taxon>Laurasiatheria</taxon>
        <taxon>Chiroptera</taxon>
        <taxon>Yinpterochiroptera</taxon>
        <taxon>Pteropodoidea</taxon>
        <taxon>Pteropodidae</taxon>
        <taxon>Rousettinae</taxon>
        <taxon>Rousettus</taxon>
    </lineage>
</organism>
<feature type="domain" description="Peptidase S1" evidence="17">
    <location>
        <begin position="40"/>
        <end position="288"/>
    </location>
</feature>
<feature type="signal peptide" evidence="16">
    <location>
        <begin position="1"/>
        <end position="16"/>
    </location>
</feature>
<dbReference type="InterPro" id="IPR009003">
    <property type="entry name" value="Peptidase_S1_PA"/>
</dbReference>
<keyword evidence="5 14" id="KW-0645">Protease</keyword>
<proteinExistence type="inferred from homology"/>
<evidence type="ECO:0000259" key="17">
    <source>
        <dbReference type="PROSITE" id="PS50240"/>
    </source>
</evidence>
<dbReference type="InterPro" id="IPR001254">
    <property type="entry name" value="Trypsin_dom"/>
</dbReference>
<dbReference type="Pfam" id="PF00089">
    <property type="entry name" value="Trypsin"/>
    <property type="match status" value="1"/>
</dbReference>
<evidence type="ECO:0000256" key="15">
    <source>
        <dbReference type="SAM" id="MobiDB-lite"/>
    </source>
</evidence>
<dbReference type="GO" id="GO:0006508">
    <property type="term" value="P:proteolysis"/>
    <property type="evidence" value="ECO:0007669"/>
    <property type="project" value="UniProtKB-KW"/>
</dbReference>
<evidence type="ECO:0000256" key="6">
    <source>
        <dbReference type="ARBA" id="ARBA00022729"/>
    </source>
</evidence>
<feature type="compositionally biased region" description="Basic and acidic residues" evidence="15">
    <location>
        <begin position="354"/>
        <end position="363"/>
    </location>
</feature>
<dbReference type="GO" id="GO:0004252">
    <property type="term" value="F:serine-type endopeptidase activity"/>
    <property type="evidence" value="ECO:0007669"/>
    <property type="project" value="UniProtKB-EC"/>
</dbReference>
<evidence type="ECO:0000256" key="4">
    <source>
        <dbReference type="ARBA" id="ARBA00017161"/>
    </source>
</evidence>
<name>A0A7J8J9L4_ROUAE</name>
<comment type="caution">
    <text evidence="18">The sequence shown here is derived from an EMBL/GenBank/DDBJ whole genome shotgun (WGS) entry which is preliminary data.</text>
</comment>
<dbReference type="SMART" id="SM00020">
    <property type="entry name" value="Tryp_SPc"/>
    <property type="match status" value="1"/>
</dbReference>
<evidence type="ECO:0000256" key="9">
    <source>
        <dbReference type="ARBA" id="ARBA00023145"/>
    </source>
</evidence>
<feature type="compositionally biased region" description="Basic and acidic residues" evidence="15">
    <location>
        <begin position="330"/>
        <end position="339"/>
    </location>
</feature>
<reference evidence="18 19" key="1">
    <citation type="journal article" date="2020" name="Nature">
        <title>Six reference-quality genomes reveal evolution of bat adaptations.</title>
        <authorList>
            <person name="Jebb D."/>
            <person name="Huang Z."/>
            <person name="Pippel M."/>
            <person name="Hughes G.M."/>
            <person name="Lavrichenko K."/>
            <person name="Devanna P."/>
            <person name="Winkler S."/>
            <person name="Jermiin L.S."/>
            <person name="Skirmuntt E.C."/>
            <person name="Katzourakis A."/>
            <person name="Burkitt-Gray L."/>
            <person name="Ray D.A."/>
            <person name="Sullivan K.A.M."/>
            <person name="Roscito J.G."/>
            <person name="Kirilenko B.M."/>
            <person name="Davalos L.M."/>
            <person name="Corthals A.P."/>
            <person name="Power M.L."/>
            <person name="Jones G."/>
            <person name="Ransome R.D."/>
            <person name="Dechmann D.K.N."/>
            <person name="Locatelli A.G."/>
            <person name="Puechmaille S.J."/>
            <person name="Fedrigo O."/>
            <person name="Jarvis E.D."/>
            <person name="Hiller M."/>
            <person name="Vernes S.C."/>
            <person name="Myers E.W."/>
            <person name="Teeling E.C."/>
        </authorList>
    </citation>
    <scope>NUCLEOTIDE SEQUENCE [LARGE SCALE GENOMIC DNA]</scope>
    <source>
        <strain evidence="18">MRouAeg1</strain>
        <tissue evidence="18">Muscle</tissue>
    </source>
</reference>
<dbReference type="EMBL" id="JACASE010000002">
    <property type="protein sequence ID" value="KAF6493368.1"/>
    <property type="molecule type" value="Genomic_DNA"/>
</dbReference>
<evidence type="ECO:0000256" key="12">
    <source>
        <dbReference type="ARBA" id="ARBA00024195"/>
    </source>
</evidence>
<keyword evidence="7 14" id="KW-0378">Hydrolase</keyword>
<comment type="function">
    <text evidence="2">Acrosin is the major protease of mammalian spermatozoa. It is a serine protease of trypsin-like cleavage specificity, it is synthesized in a zymogen form, proacrosin and stored in the acrosome.</text>
</comment>
<evidence type="ECO:0000256" key="16">
    <source>
        <dbReference type="SAM" id="SignalP"/>
    </source>
</evidence>
<dbReference type="FunFam" id="2.40.10.10:FF:000002">
    <property type="entry name" value="Transmembrane protease serine"/>
    <property type="match status" value="1"/>
</dbReference>
<dbReference type="AlphaFoldDB" id="A0A7J8J9L4"/>
<dbReference type="PROSITE" id="PS00135">
    <property type="entry name" value="TRYPSIN_SER"/>
    <property type="match status" value="1"/>
</dbReference>
<evidence type="ECO:0000256" key="14">
    <source>
        <dbReference type="RuleBase" id="RU363034"/>
    </source>
</evidence>
<dbReference type="SUPFAM" id="SSF50494">
    <property type="entry name" value="Trypsin-like serine proteases"/>
    <property type="match status" value="1"/>
</dbReference>
<evidence type="ECO:0000313" key="18">
    <source>
        <dbReference type="EMBL" id="KAF6493368.1"/>
    </source>
</evidence>
<evidence type="ECO:0000256" key="7">
    <source>
        <dbReference type="ARBA" id="ARBA00022801"/>
    </source>
</evidence>
<comment type="catalytic activity">
    <reaction evidence="1">
        <text>Preferential cleavage: Arg-|-Xaa, Lys-|-Xaa.</text>
        <dbReference type="EC" id="3.4.21.10"/>
    </reaction>
</comment>
<evidence type="ECO:0000256" key="13">
    <source>
        <dbReference type="ARBA" id="ARBA00025832"/>
    </source>
</evidence>
<dbReference type="GO" id="GO:0007340">
    <property type="term" value="P:acrosome reaction"/>
    <property type="evidence" value="ECO:0007669"/>
    <property type="project" value="TreeGrafter"/>
</dbReference>
<gene>
    <name evidence="18" type="ORF">HJG63_000223</name>
</gene>